<evidence type="ECO:0000256" key="4">
    <source>
        <dbReference type="ARBA" id="ARBA00022475"/>
    </source>
</evidence>
<evidence type="ECO:0000256" key="2">
    <source>
        <dbReference type="ARBA" id="ARBA00009142"/>
    </source>
</evidence>
<dbReference type="InterPro" id="IPR052017">
    <property type="entry name" value="TSUP"/>
</dbReference>
<feature type="transmembrane region" description="Helical" evidence="8">
    <location>
        <begin position="211"/>
        <end position="232"/>
    </location>
</feature>
<keyword evidence="10" id="KW-1185">Reference proteome</keyword>
<comment type="subcellular location">
    <subcellularLocation>
        <location evidence="1 8">Cell membrane</location>
        <topology evidence="1 8">Multi-pass membrane protein</topology>
    </subcellularLocation>
</comment>
<feature type="transmembrane region" description="Helical" evidence="8">
    <location>
        <begin position="80"/>
        <end position="97"/>
    </location>
</feature>
<dbReference type="OrthoDB" id="9801058at2"/>
<accession>A0A2N3YM02</accession>
<dbReference type="RefSeq" id="WP_101396241.1">
    <property type="nucleotide sequence ID" value="NZ_PJNE01000001.1"/>
</dbReference>
<evidence type="ECO:0000256" key="1">
    <source>
        <dbReference type="ARBA" id="ARBA00004651"/>
    </source>
</evidence>
<protein>
    <recommendedName>
        <fullName evidence="8">Probable membrane transporter protein</fullName>
    </recommendedName>
</protein>
<feature type="transmembrane region" description="Helical" evidence="8">
    <location>
        <begin position="6"/>
        <end position="24"/>
    </location>
</feature>
<gene>
    <name evidence="9" type="ORF">ATL31_2734</name>
</gene>
<feature type="transmembrane region" description="Helical" evidence="8">
    <location>
        <begin position="185"/>
        <end position="205"/>
    </location>
</feature>
<evidence type="ECO:0000256" key="3">
    <source>
        <dbReference type="ARBA" id="ARBA00022448"/>
    </source>
</evidence>
<comment type="caution">
    <text evidence="9">The sequence shown here is derived from an EMBL/GenBank/DDBJ whole genome shotgun (WGS) entry which is preliminary data.</text>
</comment>
<dbReference type="EMBL" id="PJNE01000001">
    <property type="protein sequence ID" value="PKW27883.1"/>
    <property type="molecule type" value="Genomic_DNA"/>
</dbReference>
<evidence type="ECO:0000256" key="6">
    <source>
        <dbReference type="ARBA" id="ARBA00022989"/>
    </source>
</evidence>
<dbReference type="AlphaFoldDB" id="A0A2N3YM02"/>
<reference evidence="9 10" key="1">
    <citation type="submission" date="2017-12" db="EMBL/GenBank/DDBJ databases">
        <title>Sequencing the genomes of 1000 Actinobacteria strains.</title>
        <authorList>
            <person name="Klenk H.-P."/>
        </authorList>
    </citation>
    <scope>NUCLEOTIDE SEQUENCE [LARGE SCALE GENOMIC DNA]</scope>
    <source>
        <strain evidence="9 10">DSM 12806</strain>
    </source>
</reference>
<dbReference type="GO" id="GO:0005886">
    <property type="term" value="C:plasma membrane"/>
    <property type="evidence" value="ECO:0007669"/>
    <property type="project" value="UniProtKB-SubCell"/>
</dbReference>
<keyword evidence="5 8" id="KW-0812">Transmembrane</keyword>
<evidence type="ECO:0000313" key="9">
    <source>
        <dbReference type="EMBL" id="PKW27883.1"/>
    </source>
</evidence>
<sequence length="257" mass="26042">MLDLFGGTLVGLALMAVGAVVIGYSKTALGGLAVLAVALFASVLPARQSTAAILAVLIVGDLVAVWHYRRDADWALVRRLLPAVLPGLALGSLFLAHVGDQTLRRSIGGVLLVLLGLQLWSRRRRAGSDEGAAGAARAAGHPAAAWAAGSAAGFATMTANAAGPVMTLYLSAAGIDKRRFLGTNAWFFLVVNLVKVPFSIGLGLLHGADVARAGLLAPLVVLGGVVGSATVARISQRGFDVAVLLTSAVAAVALLVG</sequence>
<proteinExistence type="inferred from homology"/>
<organism evidence="9 10">
    <name type="scientific">Phycicoccus duodecadis</name>
    <dbReference type="NCBI Taxonomy" id="173053"/>
    <lineage>
        <taxon>Bacteria</taxon>
        <taxon>Bacillati</taxon>
        <taxon>Actinomycetota</taxon>
        <taxon>Actinomycetes</taxon>
        <taxon>Micrococcales</taxon>
        <taxon>Intrasporangiaceae</taxon>
        <taxon>Phycicoccus</taxon>
    </lineage>
</organism>
<keyword evidence="4 8" id="KW-1003">Cell membrane</keyword>
<keyword evidence="7 8" id="KW-0472">Membrane</keyword>
<feature type="transmembrane region" description="Helical" evidence="8">
    <location>
        <begin position="239"/>
        <end position="256"/>
    </location>
</feature>
<dbReference type="Proteomes" id="UP000233781">
    <property type="component" value="Unassembled WGS sequence"/>
</dbReference>
<evidence type="ECO:0000256" key="7">
    <source>
        <dbReference type="ARBA" id="ARBA00023136"/>
    </source>
</evidence>
<feature type="transmembrane region" description="Helical" evidence="8">
    <location>
        <begin position="29"/>
        <end position="45"/>
    </location>
</feature>
<keyword evidence="3" id="KW-0813">Transport</keyword>
<evidence type="ECO:0000313" key="10">
    <source>
        <dbReference type="Proteomes" id="UP000233781"/>
    </source>
</evidence>
<comment type="similarity">
    <text evidence="2 8">Belongs to the 4-toluene sulfonate uptake permease (TSUP) (TC 2.A.102) family.</text>
</comment>
<dbReference type="PANTHER" id="PTHR30269">
    <property type="entry name" value="TRANSMEMBRANE PROTEIN YFCA"/>
    <property type="match status" value="1"/>
</dbReference>
<dbReference type="Pfam" id="PF01925">
    <property type="entry name" value="TauE"/>
    <property type="match status" value="1"/>
</dbReference>
<dbReference type="InterPro" id="IPR002781">
    <property type="entry name" value="TM_pro_TauE-like"/>
</dbReference>
<evidence type="ECO:0000256" key="5">
    <source>
        <dbReference type="ARBA" id="ARBA00022692"/>
    </source>
</evidence>
<keyword evidence="6 8" id="KW-1133">Transmembrane helix</keyword>
<evidence type="ECO:0000256" key="8">
    <source>
        <dbReference type="RuleBase" id="RU363041"/>
    </source>
</evidence>
<feature type="transmembrane region" description="Helical" evidence="8">
    <location>
        <begin position="51"/>
        <end position="68"/>
    </location>
</feature>
<name>A0A2N3YM02_9MICO</name>
<dbReference type="PANTHER" id="PTHR30269:SF23">
    <property type="entry name" value="MEMBRANE TRANSPORTER PROTEIN YDHB-RELATED"/>
    <property type="match status" value="1"/>
</dbReference>